<accession>A0A3G9IN01</accession>
<protein>
    <recommendedName>
        <fullName evidence="1">Copper amine oxidase-like N-terminal domain-containing protein</fullName>
    </recommendedName>
</protein>
<keyword evidence="3" id="KW-1185">Reference proteome</keyword>
<sequence>MRGVWKNGAVRKCILLFIVAVVGISGLIVKGKEVSACDYNGNITKPKPESNVFVGKVLEVRDDGRSGKDVFLEVYKVEQGTVKALAKVWTPYASGSCGGFDFKVGEIYYVITIDSKIFTSSNEVYINTARPLLPEEKSDKKKFEGQSLIEDFQKRLDVSVSINAEDLVVNRPYDYFYSNKDNRVMVPLTKAFMSRFGIEVALTNENDDSVTLNYMGREYTYQVGLNTVLIGEREVIMDTVIERYDGITFIPARQVAEIIDAKLTWNNKLKKLSFSF</sequence>
<evidence type="ECO:0000313" key="3">
    <source>
        <dbReference type="Proteomes" id="UP000275368"/>
    </source>
</evidence>
<feature type="domain" description="Copper amine oxidase-like N-terminal" evidence="1">
    <location>
        <begin position="180"/>
        <end position="271"/>
    </location>
</feature>
<gene>
    <name evidence="2" type="ORF">Back11_16020</name>
</gene>
<dbReference type="AlphaFoldDB" id="A0A3G9IN01"/>
<dbReference type="Gene3D" id="3.30.457.10">
    <property type="entry name" value="Copper amine oxidase-like, N-terminal domain"/>
    <property type="match status" value="1"/>
</dbReference>
<dbReference type="SUPFAM" id="SSF55383">
    <property type="entry name" value="Copper amine oxidase, domain N"/>
    <property type="match status" value="1"/>
</dbReference>
<evidence type="ECO:0000259" key="1">
    <source>
        <dbReference type="Pfam" id="PF07833"/>
    </source>
</evidence>
<reference evidence="2 3" key="1">
    <citation type="submission" date="2018-11" db="EMBL/GenBank/DDBJ databases">
        <title>Complete genome sequence of Paenibacillus baekrokdamisoli strain KCTC 33723.</title>
        <authorList>
            <person name="Kang S.W."/>
            <person name="Lee K.C."/>
            <person name="Kim K.K."/>
            <person name="Kim J.S."/>
            <person name="Kim D.S."/>
            <person name="Ko S.H."/>
            <person name="Yang S.H."/>
            <person name="Lee J.S."/>
        </authorList>
    </citation>
    <scope>NUCLEOTIDE SEQUENCE [LARGE SCALE GENOMIC DNA]</scope>
    <source>
        <strain evidence="2 3">KCTC 33723</strain>
    </source>
</reference>
<proteinExistence type="predicted"/>
<dbReference type="Pfam" id="PF07833">
    <property type="entry name" value="Cu_amine_oxidN1"/>
    <property type="match status" value="1"/>
</dbReference>
<dbReference type="EMBL" id="AP019308">
    <property type="protein sequence ID" value="BBH20257.1"/>
    <property type="molecule type" value="Genomic_DNA"/>
</dbReference>
<dbReference type="KEGG" id="pbk:Back11_16020"/>
<name>A0A3G9IN01_9BACL</name>
<dbReference type="InterPro" id="IPR036582">
    <property type="entry name" value="Mao_N_sf"/>
</dbReference>
<organism evidence="2 3">
    <name type="scientific">Paenibacillus baekrokdamisoli</name>
    <dbReference type="NCBI Taxonomy" id="1712516"/>
    <lineage>
        <taxon>Bacteria</taxon>
        <taxon>Bacillati</taxon>
        <taxon>Bacillota</taxon>
        <taxon>Bacilli</taxon>
        <taxon>Bacillales</taxon>
        <taxon>Paenibacillaceae</taxon>
        <taxon>Paenibacillus</taxon>
    </lineage>
</organism>
<evidence type="ECO:0000313" key="2">
    <source>
        <dbReference type="EMBL" id="BBH20257.1"/>
    </source>
</evidence>
<dbReference type="Proteomes" id="UP000275368">
    <property type="component" value="Chromosome"/>
</dbReference>
<dbReference type="InterPro" id="IPR012854">
    <property type="entry name" value="Cu_amine_oxidase-like_N"/>
</dbReference>